<dbReference type="CDD" id="cd08946">
    <property type="entry name" value="SDR_e"/>
    <property type="match status" value="1"/>
</dbReference>
<name>A0A9D1L694_9ACTN</name>
<reference evidence="3" key="1">
    <citation type="submission" date="2020-10" db="EMBL/GenBank/DDBJ databases">
        <authorList>
            <person name="Gilroy R."/>
        </authorList>
    </citation>
    <scope>NUCLEOTIDE SEQUENCE</scope>
    <source>
        <strain evidence="3">ChiHjej12B11-29160</strain>
    </source>
</reference>
<evidence type="ECO:0000313" key="3">
    <source>
        <dbReference type="EMBL" id="HIU24862.1"/>
    </source>
</evidence>
<comment type="similarity">
    <text evidence="1">Belongs to the NAD(P)-dependent epimerase/dehydratase family.</text>
</comment>
<dbReference type="InterPro" id="IPR036291">
    <property type="entry name" value="NAD(P)-bd_dom_sf"/>
</dbReference>
<organism evidence="3 4">
    <name type="scientific">Candidatus Coprovicinus avistercoris</name>
    <dbReference type="NCBI Taxonomy" id="2840754"/>
    <lineage>
        <taxon>Bacteria</taxon>
        <taxon>Bacillati</taxon>
        <taxon>Actinomycetota</taxon>
        <taxon>Coriobacteriia</taxon>
        <taxon>Coriobacteriales</taxon>
        <taxon>Coriobacteriaceae</taxon>
        <taxon>Coriobacteriaceae incertae sedis</taxon>
        <taxon>Candidatus Coprovicinus</taxon>
    </lineage>
</organism>
<dbReference type="Pfam" id="PF01370">
    <property type="entry name" value="Epimerase"/>
    <property type="match status" value="1"/>
</dbReference>
<dbReference type="InterPro" id="IPR001509">
    <property type="entry name" value="Epimerase_deHydtase"/>
</dbReference>
<dbReference type="Proteomes" id="UP000824078">
    <property type="component" value="Unassembled WGS sequence"/>
</dbReference>
<dbReference type="SUPFAM" id="SSF51735">
    <property type="entry name" value="NAD(P)-binding Rossmann-fold domains"/>
    <property type="match status" value="1"/>
</dbReference>
<evidence type="ECO:0000313" key="4">
    <source>
        <dbReference type="Proteomes" id="UP000824078"/>
    </source>
</evidence>
<protein>
    <submittedName>
        <fullName evidence="3">NAD-dependent epimerase/dehydratase family protein</fullName>
    </submittedName>
</protein>
<accession>A0A9D1L694</accession>
<reference evidence="3" key="2">
    <citation type="journal article" date="2021" name="PeerJ">
        <title>Extensive microbial diversity within the chicken gut microbiome revealed by metagenomics and culture.</title>
        <authorList>
            <person name="Gilroy R."/>
            <person name="Ravi A."/>
            <person name="Getino M."/>
            <person name="Pursley I."/>
            <person name="Horton D.L."/>
            <person name="Alikhan N.F."/>
            <person name="Baker D."/>
            <person name="Gharbi K."/>
            <person name="Hall N."/>
            <person name="Watson M."/>
            <person name="Adriaenssens E.M."/>
            <person name="Foster-Nyarko E."/>
            <person name="Jarju S."/>
            <person name="Secka A."/>
            <person name="Antonio M."/>
            <person name="Oren A."/>
            <person name="Chaudhuri R.R."/>
            <person name="La Ragione R."/>
            <person name="Hildebrand F."/>
            <person name="Pallen M.J."/>
        </authorList>
    </citation>
    <scope>NUCLEOTIDE SEQUENCE</scope>
    <source>
        <strain evidence="3">ChiHjej12B11-29160</strain>
    </source>
</reference>
<dbReference type="Gene3D" id="3.40.50.720">
    <property type="entry name" value="NAD(P)-binding Rossmann-like Domain"/>
    <property type="match status" value="1"/>
</dbReference>
<dbReference type="PANTHER" id="PTHR43000">
    <property type="entry name" value="DTDP-D-GLUCOSE 4,6-DEHYDRATASE-RELATED"/>
    <property type="match status" value="1"/>
</dbReference>
<dbReference type="AlphaFoldDB" id="A0A9D1L694"/>
<gene>
    <name evidence="3" type="ORF">IAD17_08095</name>
</gene>
<comment type="caution">
    <text evidence="3">The sequence shown here is derived from an EMBL/GenBank/DDBJ whole genome shotgun (WGS) entry which is preliminary data.</text>
</comment>
<feature type="domain" description="NAD-dependent epimerase/dehydratase" evidence="2">
    <location>
        <begin position="4"/>
        <end position="213"/>
    </location>
</feature>
<evidence type="ECO:0000259" key="2">
    <source>
        <dbReference type="Pfam" id="PF01370"/>
    </source>
</evidence>
<dbReference type="EMBL" id="DVMQ01000022">
    <property type="protein sequence ID" value="HIU24862.1"/>
    <property type="molecule type" value="Genomic_DNA"/>
</dbReference>
<sequence length="284" mass="32192">MSKVLVTGGSGFIGSHVASYLKMLGHNVDAPSRQELNLLDRDEVLHYLDKNSYDVVAHFASPSPVRSPRIDSYDRLFKDSLSIFMNMAAGSSLYGRMLYSGSGAEYDKRNDIILVKEEEIGQSIPLDDYGLAKYIMNDMARFSSNIYNLRIFACFGPGEYKDKFITHAIRCCRNNKPITIRQDCRFDYLYIDDYAKAVAHFVTHAPKWHDYNVTSSTRVLLSAIASIVKEELGCKSEIQISNDGFAPEYTASNQRLLAEMNDIKFMNINEAIHKYVATKGVEWE</sequence>
<proteinExistence type="inferred from homology"/>
<evidence type="ECO:0000256" key="1">
    <source>
        <dbReference type="ARBA" id="ARBA00007637"/>
    </source>
</evidence>